<sequence length="327" mass="36170">MEYIVGAYATAPSAEGWEPELESLYYQHLKSEDNIIGIEHPFVGKLHPYDDEWFLSNVSKDWQFVFTSIPGVMGQLANNPHFGIASTNEAGRQAALVFYQQAQQAIMTLNNHLGREAVSFLKIHTAPKISKNSTSSIAALQSSLETMLSWDWHGAKLVIEHCDAYIEGQDAEKGFMRLEDEISAAQYVNNKLQSDLGISINWGRSAIEARSTNGPLQHIELAKQSGLLKGIIFSGASDIEGPYGKWKDTHMPPAKALYIPSYAQGSLLTFKEIENSIQACQPQSLSFIGGKISLQPNRADVEQRVSYIKSLLTLLDHALEPNETSVS</sequence>
<keyword evidence="2" id="KW-1185">Reference proteome</keyword>
<dbReference type="EMBL" id="CP000851">
    <property type="protein sequence ID" value="ABV86849.1"/>
    <property type="molecule type" value="Genomic_DNA"/>
</dbReference>
<dbReference type="STRING" id="398579.Spea_1524"/>
<dbReference type="KEGG" id="spl:Spea_1524"/>
<dbReference type="eggNOG" id="COG0648">
    <property type="taxonomic scope" value="Bacteria"/>
</dbReference>
<organism evidence="1 2">
    <name type="scientific">Shewanella pealeana (strain ATCC 700345 / ANG-SQ1)</name>
    <dbReference type="NCBI Taxonomy" id="398579"/>
    <lineage>
        <taxon>Bacteria</taxon>
        <taxon>Pseudomonadati</taxon>
        <taxon>Pseudomonadota</taxon>
        <taxon>Gammaproteobacteria</taxon>
        <taxon>Alteromonadales</taxon>
        <taxon>Shewanellaceae</taxon>
        <taxon>Shewanella</taxon>
    </lineage>
</organism>
<accession>A8H2R2</accession>
<evidence type="ECO:0000313" key="1">
    <source>
        <dbReference type="EMBL" id="ABV86849.1"/>
    </source>
</evidence>
<dbReference type="HOGENOM" id="CLU_077119_1_0_6"/>
<evidence type="ECO:0008006" key="3">
    <source>
        <dbReference type="Google" id="ProtNLM"/>
    </source>
</evidence>
<proteinExistence type="predicted"/>
<gene>
    <name evidence="1" type="ordered locus">Spea_1524</name>
</gene>
<protein>
    <recommendedName>
        <fullName evidence="3">DUF4862 domain-containing protein</fullName>
    </recommendedName>
</protein>
<dbReference type="AlphaFoldDB" id="A8H2R2"/>
<evidence type="ECO:0000313" key="2">
    <source>
        <dbReference type="Proteomes" id="UP000002608"/>
    </source>
</evidence>
<dbReference type="OrthoDB" id="7307665at2"/>
<dbReference type="Proteomes" id="UP000002608">
    <property type="component" value="Chromosome"/>
</dbReference>
<dbReference type="RefSeq" id="WP_012154773.1">
    <property type="nucleotide sequence ID" value="NC_009901.1"/>
</dbReference>
<reference evidence="1 2" key="1">
    <citation type="submission" date="2007-10" db="EMBL/GenBank/DDBJ databases">
        <title>Complete sequence of Shewanella pealeana ATCC 700345.</title>
        <authorList>
            <consortium name="US DOE Joint Genome Institute"/>
            <person name="Copeland A."/>
            <person name="Lucas S."/>
            <person name="Lapidus A."/>
            <person name="Barry K."/>
            <person name="Glavina del Rio T."/>
            <person name="Dalin E."/>
            <person name="Tice H."/>
            <person name="Pitluck S."/>
            <person name="Chertkov O."/>
            <person name="Brettin T."/>
            <person name="Bruce D."/>
            <person name="Detter J.C."/>
            <person name="Han C."/>
            <person name="Schmutz J."/>
            <person name="Larimer F."/>
            <person name="Land M."/>
            <person name="Hauser L."/>
            <person name="Kyrpides N."/>
            <person name="Kim E."/>
            <person name="Zhao J.-S.Z."/>
            <person name="Manno D."/>
            <person name="Hawari J."/>
            <person name="Richardson P."/>
        </authorList>
    </citation>
    <scope>NUCLEOTIDE SEQUENCE [LARGE SCALE GENOMIC DNA]</scope>
    <source>
        <strain evidence="2">ATCC 700345 / ANG-SQ1</strain>
    </source>
</reference>
<name>A8H2R2_SHEPA</name>
<dbReference type="InterPro" id="IPR032344">
    <property type="entry name" value="DUF4862"/>
</dbReference>
<dbReference type="Pfam" id="PF16154">
    <property type="entry name" value="DUF4862"/>
    <property type="match status" value="1"/>
</dbReference>